<organism evidence="3 4">
    <name type="scientific">Luteipulveratus mongoliensis</name>
    <dbReference type="NCBI Taxonomy" id="571913"/>
    <lineage>
        <taxon>Bacteria</taxon>
        <taxon>Bacillati</taxon>
        <taxon>Actinomycetota</taxon>
        <taxon>Actinomycetes</taxon>
        <taxon>Micrococcales</taxon>
        <taxon>Dermacoccaceae</taxon>
        <taxon>Luteipulveratus</taxon>
    </lineage>
</organism>
<reference evidence="3 4" key="1">
    <citation type="submission" date="2015-03" db="EMBL/GenBank/DDBJ databases">
        <title>Luteipulveratus halotolerans sp. nov., a novel actinobacterium (Dermacoccaceae) from Sarawak, Malaysia.</title>
        <authorList>
            <person name="Juboi H."/>
            <person name="Basik A."/>
            <person name="Shamsul S.S."/>
            <person name="Arnold P."/>
            <person name="Schmitt E.K."/>
            <person name="Sanglier J.-J."/>
            <person name="Yeo T."/>
        </authorList>
    </citation>
    <scope>NUCLEOTIDE SEQUENCE [LARGE SCALE GENOMIC DNA]</scope>
    <source>
        <strain evidence="3 4">MN07-A0370</strain>
    </source>
</reference>
<evidence type="ECO:0000313" key="4">
    <source>
        <dbReference type="Proteomes" id="UP000066480"/>
    </source>
</evidence>
<sequence>MSEKWEIDGPRVMDIGGEHERVRALTIGMIGGHVDVVTHDDSPTARIEVHDVVGQPLKVSWDGRKVKILHVKTEGSNLWETLKGLGKGFQRQKAWISVSIPRDATASVSTVSADAVVSGIHAPTKINTVSGEVTTDDLVGTVDVNTVSGVIEAHGLQGQLKATTVSGGITVHDSSLDPIKLNSVSGDITLDLNNGRTTIGSNSVSGDVTVRVPVNGGYDVTVSTMSGAAIVDGRELNDGSGRRGGTLREGNGALSLKATSVSGDVVILSAPQDSPAPQDEPQDTPEGSV</sequence>
<dbReference type="KEGG" id="lmoi:VV02_19780"/>
<dbReference type="OrthoDB" id="3232569at2"/>
<dbReference type="RefSeq" id="WP_052594309.1">
    <property type="nucleotide sequence ID" value="NZ_CP011112.1"/>
</dbReference>
<dbReference type="AlphaFoldDB" id="A0A0K1JLG7"/>
<feature type="region of interest" description="Disordered" evidence="1">
    <location>
        <begin position="269"/>
        <end position="289"/>
    </location>
</feature>
<evidence type="ECO:0000256" key="1">
    <source>
        <dbReference type="SAM" id="MobiDB-lite"/>
    </source>
</evidence>
<dbReference type="Proteomes" id="UP000066480">
    <property type="component" value="Chromosome"/>
</dbReference>
<proteinExistence type="predicted"/>
<accession>A0A0K1JLG7</accession>
<dbReference type="Pfam" id="PF13349">
    <property type="entry name" value="DUF4097"/>
    <property type="match status" value="1"/>
</dbReference>
<dbReference type="EMBL" id="CP011112">
    <property type="protein sequence ID" value="AKU17562.1"/>
    <property type="molecule type" value="Genomic_DNA"/>
</dbReference>
<protein>
    <recommendedName>
        <fullName evidence="2">DUF4097 domain-containing protein</fullName>
    </recommendedName>
</protein>
<name>A0A0K1JLG7_9MICO</name>
<evidence type="ECO:0000259" key="2">
    <source>
        <dbReference type="Pfam" id="PF13349"/>
    </source>
</evidence>
<dbReference type="STRING" id="571913.VV02_19780"/>
<feature type="domain" description="DUF4097" evidence="2">
    <location>
        <begin position="73"/>
        <end position="267"/>
    </location>
</feature>
<dbReference type="InterPro" id="IPR025164">
    <property type="entry name" value="Toastrack_DUF4097"/>
</dbReference>
<evidence type="ECO:0000313" key="3">
    <source>
        <dbReference type="EMBL" id="AKU17562.1"/>
    </source>
</evidence>
<keyword evidence="4" id="KW-1185">Reference proteome</keyword>
<gene>
    <name evidence="3" type="ORF">VV02_19780</name>
</gene>